<dbReference type="Proteomes" id="UP000503093">
    <property type="component" value="Segment"/>
</dbReference>
<reference evidence="1 2" key="1">
    <citation type="submission" date="2020-01" db="EMBL/GenBank/DDBJ databases">
        <authorList>
            <person name="Alvaro L.E."/>
            <person name="Baker K.N."/>
            <person name="Baxter I.S."/>
            <person name="Brown M.R."/>
            <person name="Driscoll K.D."/>
            <person name="Elrubaie J.M."/>
            <person name="Feith S.L."/>
            <person name="Indihar D.F."/>
            <person name="Knoch V.T."/>
            <person name="Koirtyohann K.M."/>
            <person name="Kratz M.A."/>
            <person name="Lear A.H."/>
            <person name="Lindblom K.E."/>
            <person name="Marcus E.R."/>
            <person name="Murphy M.E."/>
            <person name="Sensor R."/>
            <person name="Sherman S.J."/>
            <person name="Swift V.R."/>
            <person name="White K.E."/>
            <person name="Wills S.J."/>
            <person name="Gatt S.M."/>
            <person name="Lohbauer S.A."/>
            <person name="Power T.R."/>
            <person name="Rosales K.A."/>
            <person name="Sisson B.M."/>
            <person name="Isern S."/>
            <person name="Michael S.F."/>
            <person name="Sunnen C.N."/>
            <person name="Garlena R.A."/>
            <person name="Russell D.A."/>
            <person name="Pope W.H."/>
            <person name="Jacobs-Sera D."/>
            <person name="Hatfull G.F."/>
        </authorList>
    </citation>
    <scope>NUCLEOTIDE SEQUENCE [LARGE SCALE GENOMIC DNA]</scope>
</reference>
<evidence type="ECO:0000313" key="1">
    <source>
        <dbReference type="EMBL" id="QIG58167.1"/>
    </source>
</evidence>
<sequence length="99" mass="10872">MSDYSCSSPKARPLTITALITGESILEEFTEGQVLAEIKTTRSIVSKVVTRWAEAEHCGVAIKNRELSGTSDFDSTTWDIFQDEDDAEPFARAVFAPAN</sequence>
<dbReference type="KEGG" id="vg:64766497"/>
<organism evidence="1 2">
    <name type="scientific">Gordonia phage Skog</name>
    <dbReference type="NCBI Taxonomy" id="2704033"/>
    <lineage>
        <taxon>Viruses</taxon>
        <taxon>Duplodnaviria</taxon>
        <taxon>Heunggongvirae</taxon>
        <taxon>Uroviricota</taxon>
        <taxon>Caudoviricetes</taxon>
        <taxon>Skogvirus</taxon>
        <taxon>Skogvirus Skog</taxon>
    </lineage>
</organism>
<accession>A0A6G6XJC3</accession>
<keyword evidence="2" id="KW-1185">Reference proteome</keyword>
<evidence type="ECO:0000313" key="2">
    <source>
        <dbReference type="Proteomes" id="UP000503093"/>
    </source>
</evidence>
<dbReference type="RefSeq" id="YP_010059265.1">
    <property type="nucleotide sequence ID" value="NC_054725.1"/>
</dbReference>
<name>A0A6G6XJC3_9CAUD</name>
<proteinExistence type="predicted"/>
<gene>
    <name evidence="1" type="primary">15</name>
    <name evidence="1" type="ORF">SEA_SKOG_15</name>
</gene>
<dbReference type="EMBL" id="MN908687">
    <property type="protein sequence ID" value="QIG58167.1"/>
    <property type="molecule type" value="Genomic_DNA"/>
</dbReference>
<dbReference type="GeneID" id="64766497"/>
<protein>
    <submittedName>
        <fullName evidence="1">Uncharacterized protein</fullName>
    </submittedName>
</protein>